<dbReference type="SUPFAM" id="SSF53098">
    <property type="entry name" value="Ribonuclease H-like"/>
    <property type="match status" value="1"/>
</dbReference>
<dbReference type="EMBL" id="BQNB010020709">
    <property type="protein sequence ID" value="GJT98802.1"/>
    <property type="molecule type" value="Genomic_DNA"/>
</dbReference>
<dbReference type="InterPro" id="IPR012337">
    <property type="entry name" value="RNaseH-like_sf"/>
</dbReference>
<proteinExistence type="predicted"/>
<evidence type="ECO:0000313" key="2">
    <source>
        <dbReference type="EMBL" id="GJT98802.1"/>
    </source>
</evidence>
<dbReference type="PANTHER" id="PTHR45835">
    <property type="entry name" value="YALI0A06105P"/>
    <property type="match status" value="1"/>
</dbReference>
<evidence type="ECO:0000256" key="1">
    <source>
        <dbReference type="SAM" id="MobiDB-lite"/>
    </source>
</evidence>
<comment type="caution">
    <text evidence="2">The sequence shown here is derived from an EMBL/GenBank/DDBJ whole genome shotgun (WGS) entry which is preliminary data.</text>
</comment>
<organism evidence="2 3">
    <name type="scientific">Tanacetum coccineum</name>
    <dbReference type="NCBI Taxonomy" id="301880"/>
    <lineage>
        <taxon>Eukaryota</taxon>
        <taxon>Viridiplantae</taxon>
        <taxon>Streptophyta</taxon>
        <taxon>Embryophyta</taxon>
        <taxon>Tracheophyta</taxon>
        <taxon>Spermatophyta</taxon>
        <taxon>Magnoliopsida</taxon>
        <taxon>eudicotyledons</taxon>
        <taxon>Gunneridae</taxon>
        <taxon>Pentapetalae</taxon>
        <taxon>asterids</taxon>
        <taxon>campanulids</taxon>
        <taxon>Asterales</taxon>
        <taxon>Asteraceae</taxon>
        <taxon>Asteroideae</taxon>
        <taxon>Anthemideae</taxon>
        <taxon>Anthemidinae</taxon>
        <taxon>Tanacetum</taxon>
    </lineage>
</organism>
<dbReference type="Proteomes" id="UP001151760">
    <property type="component" value="Unassembled WGS sequence"/>
</dbReference>
<feature type="region of interest" description="Disordered" evidence="1">
    <location>
        <begin position="304"/>
        <end position="347"/>
    </location>
</feature>
<sequence>MKPENIKAEDVGGMIRKDLSKEKLEPLSDGTLWKWDNITMEFVTKLPRTSSGYDTIWVIVDRLTKSAHFLPMTENDFMDKLARLYLKEVVTRHGIPVSSICNRDGRFTSNFWRAFQKALGTHLDKNFGNGQETHLLQIKFLYNNSYHGSIKAAPFEALYGWKCRSPVSARDRQKSYADERRKPLEIKVDDRVMLKVSPWKGVIHFGKRGKLNPRMSVRTQTPIPFPSEAEVARLLALTTPPPSPLTPLSSPLPHIPPPPTSPTYAQAPLGCRAAMMRAASPPTHHPLPLPAPSASRRANILEADIPHQKRLDSCDSTHLYSSPNTDPDRMPLTKAKGQIPQKDKIHK</sequence>
<keyword evidence="2" id="KW-0548">Nucleotidyltransferase</keyword>
<dbReference type="Gene3D" id="3.30.420.10">
    <property type="entry name" value="Ribonuclease H-like superfamily/Ribonuclease H"/>
    <property type="match status" value="2"/>
</dbReference>
<keyword evidence="2" id="KW-0808">Transferase</keyword>
<reference evidence="2" key="1">
    <citation type="journal article" date="2022" name="Int. J. Mol. Sci.">
        <title>Draft Genome of Tanacetum Coccineum: Genomic Comparison of Closely Related Tanacetum-Family Plants.</title>
        <authorList>
            <person name="Yamashiro T."/>
            <person name="Shiraishi A."/>
            <person name="Nakayama K."/>
            <person name="Satake H."/>
        </authorList>
    </citation>
    <scope>NUCLEOTIDE SEQUENCE</scope>
</reference>
<feature type="compositionally biased region" description="Basic and acidic residues" evidence="1">
    <location>
        <begin position="304"/>
        <end position="315"/>
    </location>
</feature>
<dbReference type="InterPro" id="IPR036397">
    <property type="entry name" value="RNaseH_sf"/>
</dbReference>
<keyword evidence="2" id="KW-0695">RNA-directed DNA polymerase</keyword>
<feature type="compositionally biased region" description="Polar residues" evidence="1">
    <location>
        <begin position="316"/>
        <end position="325"/>
    </location>
</feature>
<dbReference type="GO" id="GO:0003964">
    <property type="term" value="F:RNA-directed DNA polymerase activity"/>
    <property type="evidence" value="ECO:0007669"/>
    <property type="project" value="UniProtKB-KW"/>
</dbReference>
<protein>
    <submittedName>
        <fullName evidence="2">Reverse transcriptase domain-containing protein</fullName>
    </submittedName>
</protein>
<gene>
    <name evidence="2" type="ORF">Tco_1094320</name>
</gene>
<dbReference type="PANTHER" id="PTHR45835:SF99">
    <property type="entry name" value="CHROMO DOMAIN-CONTAINING PROTEIN-RELATED"/>
    <property type="match status" value="1"/>
</dbReference>
<accession>A0ABQ5IHB4</accession>
<evidence type="ECO:0000313" key="3">
    <source>
        <dbReference type="Proteomes" id="UP001151760"/>
    </source>
</evidence>
<name>A0ABQ5IHB4_9ASTR</name>
<keyword evidence="3" id="KW-1185">Reference proteome</keyword>
<reference evidence="2" key="2">
    <citation type="submission" date="2022-01" db="EMBL/GenBank/DDBJ databases">
        <authorList>
            <person name="Yamashiro T."/>
            <person name="Shiraishi A."/>
            <person name="Satake H."/>
            <person name="Nakayama K."/>
        </authorList>
    </citation>
    <scope>NUCLEOTIDE SEQUENCE</scope>
</reference>